<dbReference type="STRING" id="1111738.GCA_000427905_01811"/>
<gene>
    <name evidence="4" type="ORF">DIU77_003150</name>
    <name evidence="5" type="ORF">DIU77_01545</name>
</gene>
<protein>
    <submittedName>
        <fullName evidence="4">Helix-turn-helix domain-containing protein</fullName>
    </submittedName>
    <submittedName>
        <fullName evidence="5">TetR family transcriptional regulator</fullName>
    </submittedName>
</protein>
<reference evidence="4" key="4">
    <citation type="submission" date="2023-08" db="EMBL/GenBank/DDBJ databases">
        <authorList>
            <person name="Guima S.E.S."/>
            <person name="Martins L.F."/>
            <person name="Silva A.M."/>
            <person name="Setubal J.C."/>
        </authorList>
    </citation>
    <scope>NUCLEOTIDE SEQUENCE</scope>
    <source>
        <strain evidence="4">ZC4RG45</strain>
    </source>
</reference>
<dbReference type="PROSITE" id="PS50977">
    <property type="entry name" value="HTH_TETR_2"/>
    <property type="match status" value="2"/>
</dbReference>
<dbReference type="GO" id="GO:0000976">
    <property type="term" value="F:transcription cis-regulatory region binding"/>
    <property type="evidence" value="ECO:0007669"/>
    <property type="project" value="TreeGrafter"/>
</dbReference>
<dbReference type="PANTHER" id="PTHR30055:SF237">
    <property type="entry name" value="TRANSCRIPTIONAL REPRESSOR MCE3R"/>
    <property type="match status" value="1"/>
</dbReference>
<feature type="domain" description="HTH tetR-type" evidence="3">
    <location>
        <begin position="206"/>
        <end position="266"/>
    </location>
</feature>
<feature type="domain" description="HTH tetR-type" evidence="3">
    <location>
        <begin position="19"/>
        <end position="79"/>
    </location>
</feature>
<dbReference type="Gene3D" id="1.10.10.60">
    <property type="entry name" value="Homeodomain-like"/>
    <property type="match status" value="2"/>
</dbReference>
<name>A0A2W4LIZ5_9PSEU</name>
<dbReference type="Gene3D" id="1.10.357.10">
    <property type="entry name" value="Tetracycline Repressor, domain 2"/>
    <property type="match status" value="2"/>
</dbReference>
<dbReference type="Pfam" id="PF00440">
    <property type="entry name" value="TetR_N"/>
    <property type="match status" value="2"/>
</dbReference>
<reference evidence="4 6" key="3">
    <citation type="journal article" date="2021" name="BMC Genomics">
        <title>Genome-resolved metagenome and metatranscriptome analyses of thermophilic composting reveal key bacterial players and their metabolic interactions.</title>
        <authorList>
            <person name="Braga L.P.P."/>
            <person name="Pereira R.V."/>
            <person name="Martins L.F."/>
            <person name="Moura L.M.S."/>
            <person name="Sanchez F.B."/>
            <person name="Patane J.S.L."/>
            <person name="da Silva A.M."/>
            <person name="Setubal J.C."/>
        </authorList>
    </citation>
    <scope>NUCLEOTIDE SEQUENCE [LARGE SCALE GENOMIC DNA]</scope>
    <source>
        <strain evidence="4">ZC4RG45</strain>
    </source>
</reference>
<dbReference type="InterPro" id="IPR001647">
    <property type="entry name" value="HTH_TetR"/>
</dbReference>
<feature type="DNA-binding region" description="H-T-H motif" evidence="2">
    <location>
        <begin position="229"/>
        <end position="248"/>
    </location>
</feature>
<organism evidence="5">
    <name type="scientific">Thermocrispum agreste</name>
    <dbReference type="NCBI Taxonomy" id="37925"/>
    <lineage>
        <taxon>Bacteria</taxon>
        <taxon>Bacillati</taxon>
        <taxon>Actinomycetota</taxon>
        <taxon>Actinomycetes</taxon>
        <taxon>Pseudonocardiales</taxon>
        <taxon>Pseudonocardiaceae</taxon>
        <taxon>Thermocrispum</taxon>
    </lineage>
</organism>
<dbReference type="GO" id="GO:0003700">
    <property type="term" value="F:DNA-binding transcription factor activity"/>
    <property type="evidence" value="ECO:0007669"/>
    <property type="project" value="TreeGrafter"/>
</dbReference>
<dbReference type="PANTHER" id="PTHR30055">
    <property type="entry name" value="HTH-TYPE TRANSCRIPTIONAL REGULATOR RUTR"/>
    <property type="match status" value="1"/>
</dbReference>
<dbReference type="EMBL" id="QGUI01000032">
    <property type="protein sequence ID" value="PZN01160.1"/>
    <property type="molecule type" value="Genomic_DNA"/>
</dbReference>
<dbReference type="PRINTS" id="PR00455">
    <property type="entry name" value="HTHTETR"/>
</dbReference>
<dbReference type="InterPro" id="IPR050109">
    <property type="entry name" value="HTH-type_TetR-like_transc_reg"/>
</dbReference>
<feature type="DNA-binding region" description="H-T-H motif" evidence="2">
    <location>
        <begin position="42"/>
        <end position="61"/>
    </location>
</feature>
<reference evidence="5" key="1">
    <citation type="submission" date="2018-05" db="EMBL/GenBank/DDBJ databases">
        <authorList>
            <person name="Lanie J.A."/>
            <person name="Ng W.-L."/>
            <person name="Kazmierczak K.M."/>
            <person name="Andrzejewski T.M."/>
            <person name="Davidsen T.M."/>
            <person name="Wayne K.J."/>
            <person name="Tettelin H."/>
            <person name="Glass J.I."/>
            <person name="Rusch D."/>
            <person name="Podicherti R."/>
            <person name="Tsui H.-C.T."/>
            <person name="Winkler M.E."/>
        </authorList>
    </citation>
    <scope>NUCLEOTIDE SEQUENCE</scope>
    <source>
        <strain evidence="5">ZC4RG45</strain>
    </source>
</reference>
<evidence type="ECO:0000313" key="6">
    <source>
        <dbReference type="Proteomes" id="UP000249324"/>
    </source>
</evidence>
<evidence type="ECO:0000313" key="5">
    <source>
        <dbReference type="EMBL" id="PZN01160.1"/>
    </source>
</evidence>
<accession>A0A2W4LIZ5</accession>
<dbReference type="Proteomes" id="UP000249324">
    <property type="component" value="Unassembled WGS sequence"/>
</dbReference>
<comment type="caution">
    <text evidence="5">The sequence shown here is derived from an EMBL/GenBank/DDBJ whole genome shotgun (WGS) entry which is preliminary data.</text>
</comment>
<keyword evidence="1 2" id="KW-0238">DNA-binding</keyword>
<evidence type="ECO:0000313" key="4">
    <source>
        <dbReference type="EMBL" id="MFO7191224.1"/>
    </source>
</evidence>
<dbReference type="InterPro" id="IPR009057">
    <property type="entry name" value="Homeodomain-like_sf"/>
</dbReference>
<evidence type="ECO:0000259" key="3">
    <source>
        <dbReference type="PROSITE" id="PS50977"/>
    </source>
</evidence>
<evidence type="ECO:0000256" key="1">
    <source>
        <dbReference type="ARBA" id="ARBA00023125"/>
    </source>
</evidence>
<dbReference type="AlphaFoldDB" id="A0A2W4LIZ5"/>
<sequence>MSTEWARPVAPPPRGTRPRNRRQLIITAAADLFVTKGYAQVSMADVAEAVAVGPSALYRHFRSKDDLLFEVVRAALHAIAETVRELRGPADLAAAALTHRRLGVLWQRESRRLPSERREVLRAELVEISRSVCKFVASRRPDLPEDDVEVIAWAILAAVTSLSFQRIELETDEYRELLTAIVEDVIRVRLDEPLTALAPPPMGTPDDRRAELIDAAGKLFAERGYHTVGVDDVGAAVGIAGPSIYHHFATKLDLMMAVMHNGTETLLAATDGAVTDAVDDRARLEGLARSYAGFCFAHSEIVDVLVTETAGLPQESRDEMLRAQRAYRDRWLQPLARLYPDRPKAHSRVRLQAALNLINDIARTPHLRARSRTADLVATIGLAVVTG</sequence>
<dbReference type="SUPFAM" id="SSF46689">
    <property type="entry name" value="Homeodomain-like"/>
    <property type="match status" value="2"/>
</dbReference>
<proteinExistence type="predicted"/>
<dbReference type="EMBL" id="QGUI02000020">
    <property type="protein sequence ID" value="MFO7191224.1"/>
    <property type="molecule type" value="Genomic_DNA"/>
</dbReference>
<evidence type="ECO:0000256" key="2">
    <source>
        <dbReference type="PROSITE-ProRule" id="PRU00335"/>
    </source>
</evidence>
<reference evidence="4" key="2">
    <citation type="submission" date="2018-05" db="EMBL/GenBank/DDBJ databases">
        <authorList>
            <person name="Moura L."/>
            <person name="Setubal J.C."/>
        </authorList>
    </citation>
    <scope>NUCLEOTIDE SEQUENCE</scope>
    <source>
        <strain evidence="4">ZC4RG45</strain>
    </source>
</reference>